<dbReference type="Pfam" id="PF07624">
    <property type="entry name" value="PSD2"/>
    <property type="match status" value="1"/>
</dbReference>
<keyword evidence="4" id="KW-0732">Signal</keyword>
<evidence type="ECO:0000256" key="4">
    <source>
        <dbReference type="SAM" id="SignalP"/>
    </source>
</evidence>
<dbReference type="RefSeq" id="WP_171185739.1">
    <property type="nucleotide sequence ID" value="NZ_WTPX01000041.1"/>
</dbReference>
<dbReference type="InterPro" id="IPR011429">
    <property type="entry name" value="Cyt_c_Planctomycete-type"/>
</dbReference>
<accession>A0ABX1VBY6</accession>
<feature type="domain" description="Cytochrome c" evidence="5">
    <location>
        <begin position="25"/>
        <end position="110"/>
    </location>
</feature>
<evidence type="ECO:0000256" key="2">
    <source>
        <dbReference type="ARBA" id="ARBA00023004"/>
    </source>
</evidence>
<dbReference type="EMBL" id="WTPX01000041">
    <property type="protein sequence ID" value="NNJ25574.1"/>
    <property type="molecule type" value="Genomic_DNA"/>
</dbReference>
<keyword evidence="1 3" id="KW-0479">Metal-binding</keyword>
<protein>
    <recommendedName>
        <fullName evidence="5">Cytochrome c domain-containing protein</fullName>
    </recommendedName>
</protein>
<reference evidence="6 7" key="1">
    <citation type="journal article" date="2020" name="Syst. Appl. Microbiol.">
        <title>Alienimonas chondri sp. nov., a novel planctomycete isolated from the biofilm of the red alga Chondrus crispus.</title>
        <authorList>
            <person name="Vitorino I."/>
            <person name="Albuquerque L."/>
            <person name="Wiegand S."/>
            <person name="Kallscheuer N."/>
            <person name="da Costa M.S."/>
            <person name="Lobo-da-Cunha A."/>
            <person name="Jogler C."/>
            <person name="Lage O.M."/>
        </authorList>
    </citation>
    <scope>NUCLEOTIDE SEQUENCE [LARGE SCALE GENOMIC DNA]</scope>
    <source>
        <strain evidence="6 7">LzC2</strain>
    </source>
</reference>
<dbReference type="Pfam" id="PF07627">
    <property type="entry name" value="PSCyt3"/>
    <property type="match status" value="1"/>
</dbReference>
<evidence type="ECO:0000313" key="7">
    <source>
        <dbReference type="Proteomes" id="UP000609651"/>
    </source>
</evidence>
<dbReference type="Pfam" id="PF07631">
    <property type="entry name" value="PSD4"/>
    <property type="match status" value="1"/>
</dbReference>
<dbReference type="Proteomes" id="UP000609651">
    <property type="component" value="Unassembled WGS sequence"/>
</dbReference>
<evidence type="ECO:0000256" key="1">
    <source>
        <dbReference type="ARBA" id="ARBA00022723"/>
    </source>
</evidence>
<dbReference type="Pfam" id="PF07635">
    <property type="entry name" value="PSCyt1"/>
    <property type="match status" value="1"/>
</dbReference>
<dbReference type="InterPro" id="IPR013039">
    <property type="entry name" value="DUF1588"/>
</dbReference>
<evidence type="ECO:0000313" key="6">
    <source>
        <dbReference type="EMBL" id="NNJ25574.1"/>
    </source>
</evidence>
<organism evidence="6 7">
    <name type="scientific">Alienimonas chondri</name>
    <dbReference type="NCBI Taxonomy" id="2681879"/>
    <lineage>
        <taxon>Bacteria</taxon>
        <taxon>Pseudomonadati</taxon>
        <taxon>Planctomycetota</taxon>
        <taxon>Planctomycetia</taxon>
        <taxon>Planctomycetales</taxon>
        <taxon>Planctomycetaceae</taxon>
        <taxon>Alienimonas</taxon>
    </lineage>
</organism>
<name>A0ABX1VBY6_9PLAN</name>
<dbReference type="InterPro" id="IPR013043">
    <property type="entry name" value="DUF1595"/>
</dbReference>
<feature type="signal peptide" evidence="4">
    <location>
        <begin position="1"/>
        <end position="24"/>
    </location>
</feature>
<feature type="chain" id="PRO_5047111638" description="Cytochrome c domain-containing protein" evidence="4">
    <location>
        <begin position="25"/>
        <end position="818"/>
    </location>
</feature>
<dbReference type="PROSITE" id="PS51007">
    <property type="entry name" value="CYTC"/>
    <property type="match status" value="1"/>
</dbReference>
<dbReference type="InterPro" id="IPR009056">
    <property type="entry name" value="Cyt_c-like_dom"/>
</dbReference>
<dbReference type="Pfam" id="PF07626">
    <property type="entry name" value="PSD3"/>
    <property type="match status" value="1"/>
</dbReference>
<dbReference type="InterPro" id="IPR013042">
    <property type="entry name" value="DUF1592"/>
</dbReference>
<keyword evidence="2 3" id="KW-0408">Iron</keyword>
<dbReference type="InterPro" id="IPR011478">
    <property type="entry name" value="DUF1585"/>
</dbReference>
<evidence type="ECO:0000256" key="3">
    <source>
        <dbReference type="PROSITE-ProRule" id="PRU00433"/>
    </source>
</evidence>
<comment type="caution">
    <text evidence="6">The sequence shown here is derived from an EMBL/GenBank/DDBJ whole genome shotgun (WGS) entry which is preliminary data.</text>
</comment>
<sequence length="818" mass="90302">MNRSLAAAGWLLFASVLFTADAIAADVRSESAAFVQAHCVDCHSGEFAEAGLDFDQLSADLADPATFAHWERVFDRVNDGEMPPADAPRPASREVETLLDSLSRRLVAAHSTVRETALRRLNRREYQNTLNDTFGTNLDFTGLLPEDGRSHEFDTVGDALSVSATHLVRYIEAAGLVWDAAVVDSIAPPRPEAVVASYATSREGDQFIGKVWRKLSDGAVVRFGAGGYPSGMLRGTDPKIPGRHRITVRGYAFQTDGEPLTFSVNGTSFARGSGKPVYGYFEMPPGQPGDMHEVTFEADVAERYMVQIEPYGLRLPNERDRPAIDDYAGPGLAILDVTLERLPEPWPSRGHELIFAGIDRQEVMPSNPSQRQKTWYRPSFRCSFPNERAASDAAAASLVQIASAVFRRPVEREEISSFLALYEAERDAGTDFESALKVAFSALLCSPRFLFLDEPVDDAGRLDQHALAARLAYFLTRTAPDEDLRRAARAGQLSNPTTLRAHTERLLRQPDRARFLQDFADAWLDLREIDFTAPDGALFPEFDDYLRWSMPRESLAFLEKLLVEDRPVRDLIEPEYALLNARLAELYAIPGVEGPEIRSVALPTRGAGSLRGGLLGQAAVLKVTANGTNTSPVVRGVWVLERLLGTPPSPPPPGTPGVEPDTRGTSTLRELLAAHRSTGDCQSCHDKIDPPGFAMEQFDPIGGLRDRYRTLGEGERVDVTINDRRVRYRLGPPVDASGELPDGRSFTGFAEFRDLLVEDEDRLARTLAEKLLTFGCGRELGFSDREELDRIVAESGRSGHRVRELLHLCVQSEIFRGP</sequence>
<gene>
    <name evidence="6" type="ORF">LzC2_16460</name>
</gene>
<proteinExistence type="predicted"/>
<keyword evidence="7" id="KW-1185">Reference proteome</keyword>
<dbReference type="Pfam" id="PF07637">
    <property type="entry name" value="PSD5"/>
    <property type="match status" value="1"/>
</dbReference>
<evidence type="ECO:0000259" key="5">
    <source>
        <dbReference type="PROSITE" id="PS51007"/>
    </source>
</evidence>
<keyword evidence="3" id="KW-0349">Heme</keyword>
<dbReference type="InterPro" id="IPR013036">
    <property type="entry name" value="DUF1587"/>
</dbReference>